<name>A0ACB8TTZ8_9APHY</name>
<accession>A0ACB8TTZ8</accession>
<proteinExistence type="predicted"/>
<keyword evidence="2" id="KW-1185">Reference proteome</keyword>
<comment type="caution">
    <text evidence="1">The sequence shown here is derived from an EMBL/GenBank/DDBJ whole genome shotgun (WGS) entry which is preliminary data.</text>
</comment>
<reference evidence="1" key="1">
    <citation type="journal article" date="2021" name="Environ. Microbiol.">
        <title>Gene family expansions and transcriptome signatures uncover fungal adaptations to wood decay.</title>
        <authorList>
            <person name="Hage H."/>
            <person name="Miyauchi S."/>
            <person name="Viragh M."/>
            <person name="Drula E."/>
            <person name="Min B."/>
            <person name="Chaduli D."/>
            <person name="Navarro D."/>
            <person name="Favel A."/>
            <person name="Norest M."/>
            <person name="Lesage-Meessen L."/>
            <person name="Balint B."/>
            <person name="Merenyi Z."/>
            <person name="de Eugenio L."/>
            <person name="Morin E."/>
            <person name="Martinez A.T."/>
            <person name="Baldrian P."/>
            <person name="Stursova M."/>
            <person name="Martinez M.J."/>
            <person name="Novotny C."/>
            <person name="Magnuson J.K."/>
            <person name="Spatafora J.W."/>
            <person name="Maurice S."/>
            <person name="Pangilinan J."/>
            <person name="Andreopoulos W."/>
            <person name="LaButti K."/>
            <person name="Hundley H."/>
            <person name="Na H."/>
            <person name="Kuo A."/>
            <person name="Barry K."/>
            <person name="Lipzen A."/>
            <person name="Henrissat B."/>
            <person name="Riley R."/>
            <person name="Ahrendt S."/>
            <person name="Nagy L.G."/>
            <person name="Grigoriev I.V."/>
            <person name="Martin F."/>
            <person name="Rosso M.N."/>
        </authorList>
    </citation>
    <scope>NUCLEOTIDE SEQUENCE</scope>
    <source>
        <strain evidence="1">CBS 384.51</strain>
    </source>
</reference>
<protein>
    <submittedName>
        <fullName evidence="1">Uncharacterized protein</fullName>
    </submittedName>
</protein>
<evidence type="ECO:0000313" key="1">
    <source>
        <dbReference type="EMBL" id="KAI0085441.1"/>
    </source>
</evidence>
<gene>
    <name evidence="1" type="ORF">BDY19DRAFT_447860</name>
</gene>
<sequence>MTRPCFTYSFIEAGGNGIQRTESFLSLSQSPARVLLGYQSTSIIFFLFLLGQRLHFFPIRISKIPPIFRQFDIHKSRKIILGPSSSAVLLLPPPPPPLPPPCSWLFTHTISRSVNCLVASGRVIPLPLLPPSHPHTLHKAHDKPVQHTHTHTPDAWCLSFSPSSYL</sequence>
<organism evidence="1 2">
    <name type="scientific">Irpex rosettiformis</name>
    <dbReference type="NCBI Taxonomy" id="378272"/>
    <lineage>
        <taxon>Eukaryota</taxon>
        <taxon>Fungi</taxon>
        <taxon>Dikarya</taxon>
        <taxon>Basidiomycota</taxon>
        <taxon>Agaricomycotina</taxon>
        <taxon>Agaricomycetes</taxon>
        <taxon>Polyporales</taxon>
        <taxon>Irpicaceae</taxon>
        <taxon>Irpex</taxon>
    </lineage>
</organism>
<dbReference type="Proteomes" id="UP001055072">
    <property type="component" value="Unassembled WGS sequence"/>
</dbReference>
<evidence type="ECO:0000313" key="2">
    <source>
        <dbReference type="Proteomes" id="UP001055072"/>
    </source>
</evidence>
<dbReference type="EMBL" id="MU274931">
    <property type="protein sequence ID" value="KAI0085441.1"/>
    <property type="molecule type" value="Genomic_DNA"/>
</dbReference>